<evidence type="ECO:0000313" key="3">
    <source>
        <dbReference type="EMBL" id="WFG40478.1"/>
    </source>
</evidence>
<feature type="region of interest" description="Disordered" evidence="1">
    <location>
        <begin position="40"/>
        <end position="76"/>
    </location>
</feature>
<evidence type="ECO:0000313" key="4">
    <source>
        <dbReference type="Proteomes" id="UP001219901"/>
    </source>
</evidence>
<sequence length="191" mass="19555">MAEIFRLSSLRSSASAKSVVFVALLLVLASGCVESRARYTPVPATSTPEPTATPVPAATATPVPTSPRPVPTPVPPTPTPTVVAVEVIDSTVEPTASSGTFNLALDFEGIGDESIVYSDTVLLRGVTSADAIVSVNDVIVEVQADGTFELTLVLSPGGNFVDVVASNLDGSQINSSLAIISIPPDPEEEPA</sequence>
<dbReference type="InterPro" id="IPR013783">
    <property type="entry name" value="Ig-like_fold"/>
</dbReference>
<protein>
    <recommendedName>
        <fullName evidence="6">Bacterial Ig-like domain-containing protein</fullName>
    </recommendedName>
</protein>
<dbReference type="Proteomes" id="UP001321249">
    <property type="component" value="Unassembled WGS sequence"/>
</dbReference>
<dbReference type="Pfam" id="PF09136">
    <property type="entry name" value="Glucodextran_B"/>
    <property type="match status" value="1"/>
</dbReference>
<name>A0AAJ6CTN0_9CHLR</name>
<accession>A0AAJ6CTN0</accession>
<dbReference type="RefSeq" id="WP_342826611.1">
    <property type="nucleotide sequence ID" value="NZ_CP046146.1"/>
</dbReference>
<reference evidence="4 5" key="1">
    <citation type="submission" date="2019-11" db="EMBL/GenBank/DDBJ databases">
        <authorList>
            <person name="Cho J.-C."/>
        </authorList>
    </citation>
    <scope>NUCLEOTIDE SEQUENCE [LARGE SCALE GENOMIC DNA]</scope>
    <source>
        <strain evidence="3 4">JH1073</strain>
        <strain evidence="2 5">JH702</strain>
    </source>
</reference>
<proteinExistence type="predicted"/>
<evidence type="ECO:0008006" key="6">
    <source>
        <dbReference type="Google" id="ProtNLM"/>
    </source>
</evidence>
<keyword evidence="4" id="KW-1185">Reference proteome</keyword>
<feature type="compositionally biased region" description="Low complexity" evidence="1">
    <location>
        <begin position="40"/>
        <end position="63"/>
    </location>
</feature>
<reference evidence="4" key="3">
    <citation type="submission" date="2023-06" db="EMBL/GenBank/DDBJ databases">
        <title>Pangenomics reveal diversification of enzyme families and niche specialization in globally abundant SAR202 bacteria.</title>
        <authorList>
            <person name="Saw J.H.W."/>
        </authorList>
    </citation>
    <scope>NUCLEOTIDE SEQUENCE [LARGE SCALE GENOMIC DNA]</scope>
    <source>
        <strain evidence="4">JH1073</strain>
    </source>
</reference>
<dbReference type="EMBL" id="CP046147">
    <property type="protein sequence ID" value="WFG40478.1"/>
    <property type="molecule type" value="Genomic_DNA"/>
</dbReference>
<organism evidence="3 4">
    <name type="scientific">Candidatus Lucifugimonas marina</name>
    <dbReference type="NCBI Taxonomy" id="3038979"/>
    <lineage>
        <taxon>Bacteria</taxon>
        <taxon>Bacillati</taxon>
        <taxon>Chloroflexota</taxon>
        <taxon>Dehalococcoidia</taxon>
        <taxon>SAR202 cluster</taxon>
        <taxon>Candidatus Lucifugimonadales</taxon>
        <taxon>Candidatus Lucifugimonadaceae</taxon>
        <taxon>Candidatus Lucifugimonas</taxon>
    </lineage>
</organism>
<dbReference type="Proteomes" id="UP001219901">
    <property type="component" value="Chromosome"/>
</dbReference>
<dbReference type="EMBL" id="WMBE01000004">
    <property type="protein sequence ID" value="MDG0867908.1"/>
    <property type="molecule type" value="Genomic_DNA"/>
</dbReference>
<dbReference type="PROSITE" id="PS51257">
    <property type="entry name" value="PROKAR_LIPOPROTEIN"/>
    <property type="match status" value="1"/>
</dbReference>
<reference evidence="3" key="2">
    <citation type="journal article" date="2023" name="Nat. Commun.">
        <title>Cultivation of marine bacteria of the SAR202 clade.</title>
        <authorList>
            <person name="Lim Y."/>
            <person name="Seo J.H."/>
            <person name="Giovannoni S.J."/>
            <person name="Kang I."/>
            <person name="Cho J.C."/>
        </authorList>
    </citation>
    <scope>NUCLEOTIDE SEQUENCE</scope>
    <source>
        <strain evidence="3">JH1073</strain>
    </source>
</reference>
<evidence type="ECO:0000313" key="2">
    <source>
        <dbReference type="EMBL" id="MDG0867908.1"/>
    </source>
</evidence>
<feature type="compositionally biased region" description="Pro residues" evidence="1">
    <location>
        <begin position="64"/>
        <end position="76"/>
    </location>
</feature>
<dbReference type="AlphaFoldDB" id="A0AAJ6CTN0"/>
<gene>
    <name evidence="2" type="ORF">GKO46_12630</name>
    <name evidence="3" type="ORF">GKO48_12970</name>
</gene>
<dbReference type="Gene3D" id="2.60.40.10">
    <property type="entry name" value="Immunoglobulins"/>
    <property type="match status" value="1"/>
</dbReference>
<evidence type="ECO:0000313" key="5">
    <source>
        <dbReference type="Proteomes" id="UP001321249"/>
    </source>
</evidence>
<evidence type="ECO:0000256" key="1">
    <source>
        <dbReference type="SAM" id="MobiDB-lite"/>
    </source>
</evidence>